<reference evidence="9" key="2">
    <citation type="journal article" date="2018" name="BMC Genomics">
        <title>A manually annotated Actinidia chinensis var. chinensis (kiwifruit) genome highlights the challenges associated with draft genomes and gene prediction in plants.</title>
        <authorList>
            <person name="Pilkington S.M."/>
            <person name="Crowhurst R."/>
            <person name="Hilario E."/>
            <person name="Nardozza S."/>
            <person name="Fraser L."/>
            <person name="Peng Y."/>
            <person name="Gunaseelan K."/>
            <person name="Simpson R."/>
            <person name="Tahir J."/>
            <person name="Deroles S.C."/>
            <person name="Templeton K."/>
            <person name="Luo Z."/>
            <person name="Davy M."/>
            <person name="Cheng C."/>
            <person name="McNeilage M."/>
            <person name="Scaglione D."/>
            <person name="Liu Y."/>
            <person name="Zhang Q."/>
            <person name="Datson P."/>
            <person name="De Silva N."/>
            <person name="Gardiner S.E."/>
            <person name="Bassett H."/>
            <person name="Chagne D."/>
            <person name="McCallum J."/>
            <person name="Dzierzon H."/>
            <person name="Deng C."/>
            <person name="Wang Y.Y."/>
            <person name="Barron L."/>
            <person name="Manako K."/>
            <person name="Bowen J."/>
            <person name="Foster T.M."/>
            <person name="Erridge Z.A."/>
            <person name="Tiffin H."/>
            <person name="Waite C.N."/>
            <person name="Davies K.M."/>
            <person name="Grierson E.P."/>
            <person name="Laing W.A."/>
            <person name="Kirk R."/>
            <person name="Chen X."/>
            <person name="Wood M."/>
            <person name="Montefiori M."/>
            <person name="Brummell D.A."/>
            <person name="Schwinn K.E."/>
            <person name="Catanach A."/>
            <person name="Fullerton C."/>
            <person name="Li D."/>
            <person name="Meiyalaghan S."/>
            <person name="Nieuwenhuizen N."/>
            <person name="Read N."/>
            <person name="Prakash R."/>
            <person name="Hunter D."/>
            <person name="Zhang H."/>
            <person name="McKenzie M."/>
            <person name="Knabel M."/>
            <person name="Harris A."/>
            <person name="Allan A.C."/>
            <person name="Gleave A."/>
            <person name="Chen A."/>
            <person name="Janssen B.J."/>
            <person name="Plunkett B."/>
            <person name="Ampomah-Dwamena C."/>
            <person name="Voogd C."/>
            <person name="Leif D."/>
            <person name="Lafferty D."/>
            <person name="Souleyre E.J.F."/>
            <person name="Varkonyi-Gasic E."/>
            <person name="Gambi F."/>
            <person name="Hanley J."/>
            <person name="Yao J.L."/>
            <person name="Cheung J."/>
            <person name="David K.M."/>
            <person name="Warren B."/>
            <person name="Marsh K."/>
            <person name="Snowden K.C."/>
            <person name="Lin-Wang K."/>
            <person name="Brian L."/>
            <person name="Martinez-Sanchez M."/>
            <person name="Wang M."/>
            <person name="Ileperuma N."/>
            <person name="Macnee N."/>
            <person name="Campin R."/>
            <person name="McAtee P."/>
            <person name="Drummond R.S.M."/>
            <person name="Espley R.V."/>
            <person name="Ireland H.S."/>
            <person name="Wu R."/>
            <person name="Atkinson R.G."/>
            <person name="Karunairetnam S."/>
            <person name="Bulley S."/>
            <person name="Chunkath S."/>
            <person name="Hanley Z."/>
            <person name="Storey R."/>
            <person name="Thrimawithana A.H."/>
            <person name="Thomson S."/>
            <person name="David C."/>
            <person name="Testolin R."/>
            <person name="Huang H."/>
            <person name="Hellens R.P."/>
            <person name="Schaffer R.J."/>
        </authorList>
    </citation>
    <scope>NUCLEOTIDE SEQUENCE [LARGE SCALE GENOMIC DNA]</scope>
    <source>
        <strain evidence="9">cv. Red5</strain>
    </source>
</reference>
<proteinExistence type="inferred from homology"/>
<keyword evidence="9" id="KW-1185">Reference proteome</keyword>
<feature type="domain" description="NB-ARC" evidence="6">
    <location>
        <begin position="168"/>
        <end position="335"/>
    </location>
</feature>
<dbReference type="Proteomes" id="UP000241394">
    <property type="component" value="Chromosome LG19"/>
</dbReference>
<dbReference type="InterPro" id="IPR042197">
    <property type="entry name" value="Apaf_helical"/>
</dbReference>
<dbReference type="AlphaFoldDB" id="A0A2R6Q6N3"/>
<dbReference type="PANTHER" id="PTHR33463:SF209">
    <property type="entry name" value="DISEASE RESISTANCE PROTEIN RPS2-LIKE"/>
    <property type="match status" value="1"/>
</dbReference>
<dbReference type="GO" id="GO:0006952">
    <property type="term" value="P:defense response"/>
    <property type="evidence" value="ECO:0007669"/>
    <property type="project" value="UniProtKB-KW"/>
</dbReference>
<dbReference type="GO" id="GO:0005524">
    <property type="term" value="F:ATP binding"/>
    <property type="evidence" value="ECO:0007669"/>
    <property type="project" value="UniProtKB-KW"/>
</dbReference>
<dbReference type="InterPro" id="IPR050905">
    <property type="entry name" value="Plant_NBS-LRR"/>
</dbReference>
<dbReference type="OMA" id="CHAIETI"/>
<evidence type="ECO:0000259" key="7">
    <source>
        <dbReference type="Pfam" id="PF23247"/>
    </source>
</evidence>
<dbReference type="Gene3D" id="3.40.50.300">
    <property type="entry name" value="P-loop containing nucleotide triphosphate hydrolases"/>
    <property type="match status" value="1"/>
</dbReference>
<dbReference type="Gramene" id="PSS02920">
    <property type="protein sequence ID" value="PSS02920"/>
    <property type="gene ID" value="CEY00_Acc21300"/>
</dbReference>
<dbReference type="InParanoid" id="A0A2R6Q6N3"/>
<evidence type="ECO:0000313" key="9">
    <source>
        <dbReference type="Proteomes" id="UP000241394"/>
    </source>
</evidence>
<dbReference type="PANTHER" id="PTHR33463">
    <property type="entry name" value="NB-ARC DOMAIN-CONTAINING PROTEIN-RELATED"/>
    <property type="match status" value="1"/>
</dbReference>
<dbReference type="Gene3D" id="1.10.8.430">
    <property type="entry name" value="Helical domain of apoptotic protease-activating factors"/>
    <property type="match status" value="1"/>
</dbReference>
<evidence type="ECO:0000313" key="8">
    <source>
        <dbReference type="EMBL" id="PSS02920.1"/>
    </source>
</evidence>
<evidence type="ECO:0000256" key="2">
    <source>
        <dbReference type="ARBA" id="ARBA00022614"/>
    </source>
</evidence>
<dbReference type="InterPro" id="IPR036388">
    <property type="entry name" value="WH-like_DNA-bd_sf"/>
</dbReference>
<dbReference type="OrthoDB" id="1691503at2759"/>
<dbReference type="InterPro" id="IPR032675">
    <property type="entry name" value="LRR_dom_sf"/>
</dbReference>
<evidence type="ECO:0000256" key="3">
    <source>
        <dbReference type="ARBA" id="ARBA00022737"/>
    </source>
</evidence>
<dbReference type="STRING" id="1590841.A0A2R6Q6N3"/>
<keyword evidence="3" id="KW-0677">Repeat</keyword>
<dbReference type="SUPFAM" id="SSF52540">
    <property type="entry name" value="P-loop containing nucleoside triphosphate hydrolases"/>
    <property type="match status" value="1"/>
</dbReference>
<dbReference type="InterPro" id="IPR027417">
    <property type="entry name" value="P-loop_NTPase"/>
</dbReference>
<dbReference type="InterPro" id="IPR057135">
    <property type="entry name" value="At4g27190-like_LRR"/>
</dbReference>
<reference evidence="8 9" key="1">
    <citation type="submission" date="2017-07" db="EMBL/GenBank/DDBJ databases">
        <title>An improved, manually edited Actinidia chinensis var. chinensis (kiwifruit) genome highlights the challenges associated with draft genomes and gene prediction in plants.</title>
        <authorList>
            <person name="Pilkington S."/>
            <person name="Crowhurst R."/>
            <person name="Hilario E."/>
            <person name="Nardozza S."/>
            <person name="Fraser L."/>
            <person name="Peng Y."/>
            <person name="Gunaseelan K."/>
            <person name="Simpson R."/>
            <person name="Tahir J."/>
            <person name="Deroles S."/>
            <person name="Templeton K."/>
            <person name="Luo Z."/>
            <person name="Davy M."/>
            <person name="Cheng C."/>
            <person name="Mcneilage M."/>
            <person name="Scaglione D."/>
            <person name="Liu Y."/>
            <person name="Zhang Q."/>
            <person name="Datson P."/>
            <person name="De Silva N."/>
            <person name="Gardiner S."/>
            <person name="Bassett H."/>
            <person name="Chagne D."/>
            <person name="Mccallum J."/>
            <person name="Dzierzon H."/>
            <person name="Deng C."/>
            <person name="Wang Y.-Y."/>
            <person name="Barron N."/>
            <person name="Manako K."/>
            <person name="Bowen J."/>
            <person name="Foster T."/>
            <person name="Erridge Z."/>
            <person name="Tiffin H."/>
            <person name="Waite C."/>
            <person name="Davies K."/>
            <person name="Grierson E."/>
            <person name="Laing W."/>
            <person name="Kirk R."/>
            <person name="Chen X."/>
            <person name="Wood M."/>
            <person name="Montefiori M."/>
            <person name="Brummell D."/>
            <person name="Schwinn K."/>
            <person name="Catanach A."/>
            <person name="Fullerton C."/>
            <person name="Li D."/>
            <person name="Meiyalaghan S."/>
            <person name="Nieuwenhuizen N."/>
            <person name="Read N."/>
            <person name="Prakash R."/>
            <person name="Hunter D."/>
            <person name="Zhang H."/>
            <person name="Mckenzie M."/>
            <person name="Knabel M."/>
            <person name="Harris A."/>
            <person name="Allan A."/>
            <person name="Chen A."/>
            <person name="Janssen B."/>
            <person name="Plunkett B."/>
            <person name="Dwamena C."/>
            <person name="Voogd C."/>
            <person name="Leif D."/>
            <person name="Lafferty D."/>
            <person name="Souleyre E."/>
            <person name="Varkonyi-Gasic E."/>
            <person name="Gambi F."/>
            <person name="Hanley J."/>
            <person name="Yao J.-L."/>
            <person name="Cheung J."/>
            <person name="David K."/>
            <person name="Warren B."/>
            <person name="Marsh K."/>
            <person name="Snowden K."/>
            <person name="Lin-Wang K."/>
            <person name="Brian L."/>
            <person name="Martinez-Sanchez M."/>
            <person name="Wang M."/>
            <person name="Ileperuma N."/>
            <person name="Macnee N."/>
            <person name="Campin R."/>
            <person name="Mcatee P."/>
            <person name="Drummond R."/>
            <person name="Espley R."/>
            <person name="Ireland H."/>
            <person name="Wu R."/>
            <person name="Atkinson R."/>
            <person name="Karunairetnam S."/>
            <person name="Bulley S."/>
            <person name="Chunkath S."/>
            <person name="Hanley Z."/>
            <person name="Storey R."/>
            <person name="Thrimawithana A."/>
            <person name="Thomson S."/>
            <person name="David C."/>
            <person name="Testolin R."/>
        </authorList>
    </citation>
    <scope>NUCLEOTIDE SEQUENCE [LARGE SCALE GENOMIC DNA]</scope>
    <source>
        <strain evidence="9">cv. Red5</strain>
        <tissue evidence="8">Young leaf</tissue>
    </source>
</reference>
<organism evidence="8 9">
    <name type="scientific">Actinidia chinensis var. chinensis</name>
    <name type="common">Chinese soft-hair kiwi</name>
    <dbReference type="NCBI Taxonomy" id="1590841"/>
    <lineage>
        <taxon>Eukaryota</taxon>
        <taxon>Viridiplantae</taxon>
        <taxon>Streptophyta</taxon>
        <taxon>Embryophyta</taxon>
        <taxon>Tracheophyta</taxon>
        <taxon>Spermatophyta</taxon>
        <taxon>Magnoliopsida</taxon>
        <taxon>eudicotyledons</taxon>
        <taxon>Gunneridae</taxon>
        <taxon>Pentapetalae</taxon>
        <taxon>asterids</taxon>
        <taxon>Ericales</taxon>
        <taxon>Actinidiaceae</taxon>
        <taxon>Actinidia</taxon>
    </lineage>
</organism>
<keyword evidence="5" id="KW-0067">ATP-binding</keyword>
<feature type="domain" description="Disease resistance protein At4g27190-like leucine-rich repeats" evidence="7">
    <location>
        <begin position="852"/>
        <end position="975"/>
    </location>
</feature>
<keyword evidence="2" id="KW-0433">Leucine-rich repeat</keyword>
<sequence>MAGIATIGAATGVVAATAGVVQAVSQAKPVFWDPLKVSLSENAEEICDALNESAQKLGSVRKDFENKVERNKMKVPTECYVGWIRRVMETDSQVTNLVAEFNKSKEESAFWFPSCPDFRKKMKKRYKKILDLLQESDQIKDKILVDRSLEPVIKRKAPDIRKLGTLRKPLEKILNWLERYKIKAIGIHGILGIGKTTIMLNLNNHDQVAKKFDIVIWLTISKEGSKENLPRKELQQAIMQRLKLKMEGDSNADEVAQRISVELKDKKYLLLLDDVKEKLDLHEIGIPDCNNGSKIVLTTRFRHVCYDAKVNESIKVSHLSSREAWLMFQDVLGSKNLIEDPKIGPLAVKVCRYCSGLPLLIERVANTFKLKNDEILWSDGLNSWRTWPEKECHGIKEMYNLLKFCYDDLPYDQYKKCFLYGALYPEDSNINIDFLLACWAAEDLLVNDSNMKKVHANGNNGIKQLGKDNKQFMRNGKLILGHLKDVSLLEEGKSDNHVTMHKFIRQVALYICEDDPECKYLVTTNRELKDLPDVEYWSEMKWISLVDNKLDQLPDSPNCCMLSTLFLQKNLCFIPASFFENMRDLRVLDLSHTGITLLPHSLSTTLKVLCLNNCKDLADFPPYIKELVNLESLDIHGSGINYIPSHVEELNLRRLWVSFGNENAAQVHINYDKISNLSSLEELIIELRSPQQWPDLVVENMIKEVAKLHGLKKLTICFPDKGVVIIEVAPILINVPKTAMLLSFIERSVWEKVKRIGEFRFFIGCQKSEYCQNVKSAEYKKYVKYCNGEASDSPFLEVLAEANAYELVKHKDIRQLSDYGIPSMNKIQFCLIESCHAIETIVGMLPSAILPNLEHLYLKDLPMLESIWKAPLQPGSLNKLTTLDLTSCQILVNIFPSGTIQQLREIQFLKIENCPKIKEIIPESDAVANPRILPKLKELILFDMPKLSCVCAIESLEWASLEELKICKCPDLLKLPFNKVNAINLEVIEAEQIWWEALEWQKPQNNEVKERLHKFFAP</sequence>
<dbReference type="GO" id="GO:0043531">
    <property type="term" value="F:ADP binding"/>
    <property type="evidence" value="ECO:0007669"/>
    <property type="project" value="InterPro"/>
</dbReference>
<gene>
    <name evidence="8" type="ORF">CEY00_Acc21300</name>
</gene>
<keyword evidence="5" id="KW-0547">Nucleotide-binding</keyword>
<dbReference type="SUPFAM" id="SSF52058">
    <property type="entry name" value="L domain-like"/>
    <property type="match status" value="1"/>
</dbReference>
<evidence type="ECO:0000259" key="6">
    <source>
        <dbReference type="Pfam" id="PF00931"/>
    </source>
</evidence>
<dbReference type="Pfam" id="PF23247">
    <property type="entry name" value="LRR_RPS2"/>
    <property type="match status" value="1"/>
</dbReference>
<name>A0A2R6Q6N3_ACTCC</name>
<evidence type="ECO:0000256" key="5">
    <source>
        <dbReference type="ARBA" id="ARBA00022840"/>
    </source>
</evidence>
<evidence type="ECO:0000256" key="4">
    <source>
        <dbReference type="ARBA" id="ARBA00022821"/>
    </source>
</evidence>
<dbReference type="Gene3D" id="1.10.10.10">
    <property type="entry name" value="Winged helix-like DNA-binding domain superfamily/Winged helix DNA-binding domain"/>
    <property type="match status" value="1"/>
</dbReference>
<dbReference type="FunFam" id="3.40.50.300:FF:001091">
    <property type="entry name" value="Probable disease resistance protein At1g61300"/>
    <property type="match status" value="1"/>
</dbReference>
<dbReference type="InterPro" id="IPR002182">
    <property type="entry name" value="NB-ARC"/>
</dbReference>
<dbReference type="PRINTS" id="PR00364">
    <property type="entry name" value="DISEASERSIST"/>
</dbReference>
<dbReference type="Gene3D" id="3.80.10.10">
    <property type="entry name" value="Ribonuclease Inhibitor"/>
    <property type="match status" value="2"/>
</dbReference>
<comment type="caution">
    <text evidence="8">The sequence shown here is derived from an EMBL/GenBank/DDBJ whole genome shotgun (WGS) entry which is preliminary data.</text>
</comment>
<protein>
    <submittedName>
        <fullName evidence="8">Disease resistance protein</fullName>
    </submittedName>
</protein>
<accession>A0A2R6Q6N3</accession>
<dbReference type="Pfam" id="PF00931">
    <property type="entry name" value="NB-ARC"/>
    <property type="match status" value="1"/>
</dbReference>
<keyword evidence="4" id="KW-0611">Plant defense</keyword>
<dbReference type="EMBL" id="NKQK01000019">
    <property type="protein sequence ID" value="PSS02920.1"/>
    <property type="molecule type" value="Genomic_DNA"/>
</dbReference>
<evidence type="ECO:0000256" key="1">
    <source>
        <dbReference type="ARBA" id="ARBA00008894"/>
    </source>
</evidence>
<comment type="similarity">
    <text evidence="1">Belongs to the disease resistance NB-LRR family.</text>
</comment>
<feature type="non-terminal residue" evidence="8">
    <location>
        <position position="1018"/>
    </location>
</feature>